<feature type="compositionally biased region" description="Low complexity" evidence="2">
    <location>
        <begin position="942"/>
        <end position="956"/>
    </location>
</feature>
<dbReference type="PANTHER" id="PTHR32305:SF17">
    <property type="entry name" value="TRNA NUCLEASE WAPA"/>
    <property type="match status" value="1"/>
</dbReference>
<dbReference type="InterPro" id="IPR006530">
    <property type="entry name" value="YD"/>
</dbReference>
<dbReference type="InterPro" id="IPR022385">
    <property type="entry name" value="Rhs_assc_core"/>
</dbReference>
<dbReference type="Pfam" id="PF25023">
    <property type="entry name" value="TEN_YD-shell"/>
    <property type="match status" value="1"/>
</dbReference>
<name>A0ABP5F7X7_9ACTN</name>
<evidence type="ECO:0000313" key="6">
    <source>
        <dbReference type="Proteomes" id="UP001500751"/>
    </source>
</evidence>
<dbReference type="EMBL" id="BAAAQN010000003">
    <property type="protein sequence ID" value="GAA2015351.1"/>
    <property type="molecule type" value="Genomic_DNA"/>
</dbReference>
<feature type="chain" id="PRO_5045392557" evidence="3">
    <location>
        <begin position="21"/>
        <end position="2191"/>
    </location>
</feature>
<dbReference type="RefSeq" id="WP_344664120.1">
    <property type="nucleotide sequence ID" value="NZ_BAAAQN010000003.1"/>
</dbReference>
<comment type="caution">
    <text evidence="5">The sequence shown here is derived from an EMBL/GenBank/DDBJ whole genome shotgun (WGS) entry which is preliminary data.</text>
</comment>
<feature type="region of interest" description="Disordered" evidence="2">
    <location>
        <begin position="937"/>
        <end position="960"/>
    </location>
</feature>
<accession>A0ABP5F7X7</accession>
<feature type="signal peptide" evidence="3">
    <location>
        <begin position="1"/>
        <end position="20"/>
    </location>
</feature>
<feature type="domain" description="Teneurin-like YD-shell" evidence="4">
    <location>
        <begin position="1710"/>
        <end position="1920"/>
    </location>
</feature>
<evidence type="ECO:0000313" key="5">
    <source>
        <dbReference type="EMBL" id="GAA2015351.1"/>
    </source>
</evidence>
<sequence length="2191" mass="226579">MVAAFAMSAALVALVGPASAGGLPAQRIWQFRAAQQTPSVPGGPGVKPTPNALVQQAKARAAHAVPPAAPVWPSGSATVGLSPAVTTAAQAGSLPVRLASADAAPADAASANATSSGAAPAAASTVSVAFAAHDAATKAGVDGVLFTVDRADAGTAAAGVDLSLDYSSFAGASGGGYGDRLKLVQLPACALTTPTVPACRVQTPVDYRNDSGKQTLTTRLRVPAKAAAATTATATTATTAASATTTATANLVLAATTTASGSVGTYTATSLAPSGSWSGGSEAGDFTYSYPIQVPPSAGGTPSVALTYDSGSVDGRTSATNAQASWIGDGWDYSPGFIERSYQSCSQDGITNAADECWAGNQVSLALGSHSSTLVRDDTSGVWHLQSDDGTKVIPLSGAANGAYNGEAWEIVTTDGVQYYFGLGHLPTTTGGGPATGSAWTVPVYCPKAGEGPAGASCHTASAGTNSFVPNMAWRWNLDYVVDPHQNLQTYTWVPEKNIYDRGYVQGNGIGANTGYVRGGYLQSIGYGYRLPDAIGGAQPTATVTFGVDERCLPSSTFSNCANSNLSSSTASNWPDVPFDQICPSLTGSCPNYSPTFFTTKRLTSIKTTVSVGGTPSPVDTYTLAQIFPSPQAGVVVPSRGGVQASPGDGTVAVMWLNSIQRTGADPLGGGAAVAMPAMVFTAEMMANRVDGATTGAAALFRPRMDYLTTEAGAQIVVGYADPQCSRVTNTMPASEDSNTLSCFPQYWVPTAGNSAVLDWFTKYQVSSVTVDDPITPHAAGDTNWSEAQTTSYKYGPAAWHRDDSPFTSAAQRTWGEFRGYHSVTATTGVASAVSVPTQTVTTYLQGMDGDYLKNGTKRSVSYQDSVGDTVTDSDWLKGTALETQTLLGAGGAPLEKKVGGPWTYTTTATETQPNSMPALVARIPATTASRDYQLQHDGTWKKSGTTTTDDSSGRTIRQDATGDGLTEVCTTTTYAQDTARNMLAFPDQVTAIAGPCGTAAGQTTTVSDTRTFYDGSTTLGTVTGPGDATTVDAVDSYRTTPPTYVVQKTAQFDNYGRVTSAADADQHTTTTVYSTPGASPDTVTVTDPAHWPSTTTLDPARGLTTAASDVNGEVISETFDGLGRATAVWSPLNSKAAGASPDKTFAYRLDGVNPPAVDTATLQFGGSHYSHDVQIEDATLRVVQDQVTTANGGSGERNLTDTHYNSLGQAVKTTKPYHDGTAAPGMGISVPRNDSVVPSETETFFDGDGRAVQSLFVADGVNQWTTTTAYRGTDATDVTPPAGGTATSQYTDLAGRVSATWKYNTPTPTGRAADAIATGYTYNPAGKKATVTDNAGNASIYTYDLHGRVIQTVDPDSGTSSSTYSPGGIVLSNTDGRGRQLSFDYDVLGRKTAEYDTSGQAAKSAADTLVTWTYDSPAKGQPTSSTRYTNGANDLAHAYTETVQGYTPDYKPTGTTVTIPSGEGALAGTYQSTYQYDPTTGTAAGQHFNPNHGLPKEQVNLTYTAGGLLDGFGGSYAYANQIAYSDTGQVLSSNFGLYGKQFSRVETYDPPTGRLLTVTDGVQTSGVALDTTAYTYNQAGAQTAQSTTQPALGATDTQCFGYDQQNRLTSAWTDTGGVTSSTNAQGVQVFGTGGCVNAAPVAGKVTGGPAPYWETFGYNSLGDRVTSTNHDTSVTGHAGDVTQNLAYNGYNAATGVSTTAAAPDAVQSVTTTAGGNTVSSTYRYNTGGGAITRAGQSIGYDAEGQTQSVGDSAGTTAQYTYAADGSLLVQRDPATASTTLYLPFGEQVTLNTGTGAITALRYYSESPDGVTLVRSSAGTLTYELGDTRSTATTTVDATTLAATVRYQDPFGNPRGTSPNGWPDQRGYLGKPTDPTTGLSLLGVRDYDPVTGRFLSVDPVLESGDPAQMGGYSYAADNPVGGSDPSGLVTTPSCPSGTYWNGNFCAQYNYSGPSSGSGVSGEPSCPSGTHWNGNFCAQDNSSGPGGGGGSVCATGKHWNGHACVSGSSGQDGGATDPNCNSGRHWNGHACVLDTVPMVTLVDEKSGTTINCDQTCIEDLQNMWLSLGQPPNQLTCRGLMCSTLYSACDRNGCTTVYARWLESYYDTKKHQYYEDTLTTSNQDMWDRLHDTDESKGPIIGCFEEIVGGGVVDLSAAGAATVSKSIAKGKFILEKVTPWLLLTACAYGAYKNS</sequence>
<dbReference type="InterPro" id="IPR031325">
    <property type="entry name" value="RHS_repeat"/>
</dbReference>
<dbReference type="Gene3D" id="2.180.10.10">
    <property type="entry name" value="RHS repeat-associated core"/>
    <property type="match status" value="1"/>
</dbReference>
<organism evidence="5 6">
    <name type="scientific">Catenulispora yoronensis</name>
    <dbReference type="NCBI Taxonomy" id="450799"/>
    <lineage>
        <taxon>Bacteria</taxon>
        <taxon>Bacillati</taxon>
        <taxon>Actinomycetota</taxon>
        <taxon>Actinomycetes</taxon>
        <taxon>Catenulisporales</taxon>
        <taxon>Catenulisporaceae</taxon>
        <taxon>Catenulispora</taxon>
    </lineage>
</organism>
<proteinExistence type="predicted"/>
<evidence type="ECO:0000256" key="2">
    <source>
        <dbReference type="SAM" id="MobiDB-lite"/>
    </source>
</evidence>
<protein>
    <submittedName>
        <fullName evidence="5">RHS repeat-associated core domain-containing protein</fullName>
    </submittedName>
</protein>
<evidence type="ECO:0000256" key="3">
    <source>
        <dbReference type="SAM" id="SignalP"/>
    </source>
</evidence>
<evidence type="ECO:0000256" key="1">
    <source>
        <dbReference type="ARBA" id="ARBA00022737"/>
    </source>
</evidence>
<feature type="region of interest" description="Disordered" evidence="2">
    <location>
        <begin position="1848"/>
        <end position="1867"/>
    </location>
</feature>
<dbReference type="Pfam" id="PF05593">
    <property type="entry name" value="RHS_repeat"/>
    <property type="match status" value="1"/>
</dbReference>
<evidence type="ECO:0000259" key="4">
    <source>
        <dbReference type="Pfam" id="PF25023"/>
    </source>
</evidence>
<dbReference type="InterPro" id="IPR050708">
    <property type="entry name" value="T6SS_VgrG/RHS"/>
</dbReference>
<keyword evidence="1" id="KW-0677">Repeat</keyword>
<keyword evidence="3" id="KW-0732">Signal</keyword>
<dbReference type="Proteomes" id="UP001500751">
    <property type="component" value="Unassembled WGS sequence"/>
</dbReference>
<dbReference type="InterPro" id="IPR056823">
    <property type="entry name" value="TEN-like_YD-shell"/>
</dbReference>
<reference evidence="6" key="1">
    <citation type="journal article" date="2019" name="Int. J. Syst. Evol. Microbiol.">
        <title>The Global Catalogue of Microorganisms (GCM) 10K type strain sequencing project: providing services to taxonomists for standard genome sequencing and annotation.</title>
        <authorList>
            <consortium name="The Broad Institute Genomics Platform"/>
            <consortium name="The Broad Institute Genome Sequencing Center for Infectious Disease"/>
            <person name="Wu L."/>
            <person name="Ma J."/>
        </authorList>
    </citation>
    <scope>NUCLEOTIDE SEQUENCE [LARGE SCALE GENOMIC DNA]</scope>
    <source>
        <strain evidence="6">JCM 16014</strain>
    </source>
</reference>
<dbReference type="NCBIfam" id="TIGR03696">
    <property type="entry name" value="Rhs_assc_core"/>
    <property type="match status" value="1"/>
</dbReference>
<dbReference type="PANTHER" id="PTHR32305">
    <property type="match status" value="1"/>
</dbReference>
<dbReference type="NCBIfam" id="TIGR01643">
    <property type="entry name" value="YD_repeat_2x"/>
    <property type="match status" value="1"/>
</dbReference>
<gene>
    <name evidence="5" type="ORF">GCM10009839_08260</name>
</gene>
<keyword evidence="6" id="KW-1185">Reference proteome</keyword>